<keyword evidence="3" id="KW-1185">Reference proteome</keyword>
<dbReference type="OrthoDB" id="2739946at2759"/>
<dbReference type="InParanoid" id="A0A369JCU3"/>
<gene>
    <name evidence="2" type="ORF">Hypma_001974</name>
</gene>
<evidence type="ECO:0000256" key="1">
    <source>
        <dbReference type="SAM" id="MobiDB-lite"/>
    </source>
</evidence>
<feature type="region of interest" description="Disordered" evidence="1">
    <location>
        <begin position="201"/>
        <end position="222"/>
    </location>
</feature>
<dbReference type="EMBL" id="LUEZ02000113">
    <property type="protein sequence ID" value="RDB17254.1"/>
    <property type="molecule type" value="Genomic_DNA"/>
</dbReference>
<evidence type="ECO:0000313" key="2">
    <source>
        <dbReference type="EMBL" id="RDB17254.1"/>
    </source>
</evidence>
<accession>A0A369JCU3</accession>
<organism evidence="2 3">
    <name type="scientific">Hypsizygus marmoreus</name>
    <name type="common">White beech mushroom</name>
    <name type="synonym">Agaricus marmoreus</name>
    <dbReference type="NCBI Taxonomy" id="39966"/>
    <lineage>
        <taxon>Eukaryota</taxon>
        <taxon>Fungi</taxon>
        <taxon>Dikarya</taxon>
        <taxon>Basidiomycota</taxon>
        <taxon>Agaricomycotina</taxon>
        <taxon>Agaricomycetes</taxon>
        <taxon>Agaricomycetidae</taxon>
        <taxon>Agaricales</taxon>
        <taxon>Tricholomatineae</taxon>
        <taxon>Lyophyllaceae</taxon>
        <taxon>Hypsizygus</taxon>
    </lineage>
</organism>
<reference evidence="2" key="1">
    <citation type="submission" date="2018-04" db="EMBL/GenBank/DDBJ databases">
        <title>Whole genome sequencing of Hypsizygus marmoreus.</title>
        <authorList>
            <person name="Choi I.-G."/>
            <person name="Min B."/>
            <person name="Kim J.-G."/>
            <person name="Kim S."/>
            <person name="Oh Y.-L."/>
            <person name="Kong W.-S."/>
            <person name="Park H."/>
            <person name="Jeong J."/>
            <person name="Song E.-S."/>
        </authorList>
    </citation>
    <scope>NUCLEOTIDE SEQUENCE [LARGE SCALE GENOMIC DNA]</scope>
    <source>
        <strain evidence="2">51987-8</strain>
    </source>
</reference>
<protein>
    <submittedName>
        <fullName evidence="2">Uncharacterized protein</fullName>
    </submittedName>
</protein>
<comment type="caution">
    <text evidence="2">The sequence shown here is derived from an EMBL/GenBank/DDBJ whole genome shotgun (WGS) entry which is preliminary data.</text>
</comment>
<proteinExistence type="predicted"/>
<evidence type="ECO:0000313" key="3">
    <source>
        <dbReference type="Proteomes" id="UP000076154"/>
    </source>
</evidence>
<dbReference type="AlphaFoldDB" id="A0A369JCU3"/>
<dbReference type="Proteomes" id="UP000076154">
    <property type="component" value="Unassembled WGS sequence"/>
</dbReference>
<sequence>MTRSALSPYSPEVAKKAFRAKAKSQGLTFAAAAEARKKQGQKVRFPSLADSKLTDGYKLYPGMGRRNPGRMDGVQWNGSAFICANHVDGALVGEYTERPWESDGAAERADLPAGLRVIPTVDEYRQPHVLSSLLDIAKPAKAKGVAKEFEVIDPLPHVVVLLDEEVSESLQFPDEDDEWRDDEGTLWDEIKGTGSVDVRERHSYSAAVKGKGRDDADGGNGS</sequence>
<name>A0A369JCU3_HYPMA</name>